<dbReference type="SUPFAM" id="SSF46785">
    <property type="entry name" value="Winged helix' DNA-binding domain"/>
    <property type="match status" value="1"/>
</dbReference>
<accession>A0A6A6TBH1</accession>
<dbReference type="InterPro" id="IPR036390">
    <property type="entry name" value="WH_DNA-bd_sf"/>
</dbReference>
<dbReference type="OrthoDB" id="3340390at2759"/>
<evidence type="ECO:0000256" key="2">
    <source>
        <dbReference type="ARBA" id="ARBA00022679"/>
    </source>
</evidence>
<dbReference type="Pfam" id="PF00891">
    <property type="entry name" value="Methyltransf_2"/>
    <property type="match status" value="1"/>
</dbReference>
<proteinExistence type="predicted"/>
<keyword evidence="3" id="KW-0949">S-adenosyl-L-methionine</keyword>
<evidence type="ECO:0000313" key="7">
    <source>
        <dbReference type="Proteomes" id="UP000799324"/>
    </source>
</evidence>
<dbReference type="SUPFAM" id="SSF53335">
    <property type="entry name" value="S-adenosyl-L-methionine-dependent methyltransferases"/>
    <property type="match status" value="1"/>
</dbReference>
<dbReference type="InterPro" id="IPR029063">
    <property type="entry name" value="SAM-dependent_MTases_sf"/>
</dbReference>
<dbReference type="PANTHER" id="PTHR43712">
    <property type="entry name" value="PUTATIVE (AFU_ORTHOLOGUE AFUA_4G14580)-RELATED"/>
    <property type="match status" value="1"/>
</dbReference>
<dbReference type="AlphaFoldDB" id="A0A6A6TBH1"/>
<dbReference type="Gene3D" id="3.40.50.150">
    <property type="entry name" value="Vaccinia Virus protein VP39"/>
    <property type="match status" value="1"/>
</dbReference>
<name>A0A6A6TBH1_9PLEO</name>
<evidence type="ECO:0000313" key="6">
    <source>
        <dbReference type="EMBL" id="KAF2656647.1"/>
    </source>
</evidence>
<keyword evidence="7" id="KW-1185">Reference proteome</keyword>
<dbReference type="Proteomes" id="UP000799324">
    <property type="component" value="Unassembled WGS sequence"/>
</dbReference>
<dbReference type="Gene3D" id="1.10.10.10">
    <property type="entry name" value="Winged helix-like DNA-binding domain superfamily/Winged helix DNA-binding domain"/>
    <property type="match status" value="1"/>
</dbReference>
<dbReference type="InterPro" id="IPR001077">
    <property type="entry name" value="COMT_C"/>
</dbReference>
<keyword evidence="2 6" id="KW-0808">Transferase</keyword>
<reference evidence="6" key="1">
    <citation type="journal article" date="2020" name="Stud. Mycol.">
        <title>101 Dothideomycetes genomes: a test case for predicting lifestyles and emergence of pathogens.</title>
        <authorList>
            <person name="Haridas S."/>
            <person name="Albert R."/>
            <person name="Binder M."/>
            <person name="Bloem J."/>
            <person name="Labutti K."/>
            <person name="Salamov A."/>
            <person name="Andreopoulos B."/>
            <person name="Baker S."/>
            <person name="Barry K."/>
            <person name="Bills G."/>
            <person name="Bluhm B."/>
            <person name="Cannon C."/>
            <person name="Castanera R."/>
            <person name="Culley D."/>
            <person name="Daum C."/>
            <person name="Ezra D."/>
            <person name="Gonzalez J."/>
            <person name="Henrissat B."/>
            <person name="Kuo A."/>
            <person name="Liang C."/>
            <person name="Lipzen A."/>
            <person name="Lutzoni F."/>
            <person name="Magnuson J."/>
            <person name="Mondo S."/>
            <person name="Nolan M."/>
            <person name="Ohm R."/>
            <person name="Pangilinan J."/>
            <person name="Park H.-J."/>
            <person name="Ramirez L."/>
            <person name="Alfaro M."/>
            <person name="Sun H."/>
            <person name="Tritt A."/>
            <person name="Yoshinaga Y."/>
            <person name="Zwiers L.-H."/>
            <person name="Turgeon B."/>
            <person name="Goodwin S."/>
            <person name="Spatafora J."/>
            <person name="Crous P."/>
            <person name="Grigoriev I."/>
        </authorList>
    </citation>
    <scope>NUCLEOTIDE SEQUENCE</scope>
    <source>
        <strain evidence="6">CBS 122681</strain>
    </source>
</reference>
<feature type="active site" description="Proton acceptor" evidence="4">
    <location>
        <position position="307"/>
    </location>
</feature>
<dbReference type="GO" id="GO:0008171">
    <property type="term" value="F:O-methyltransferase activity"/>
    <property type="evidence" value="ECO:0007669"/>
    <property type="project" value="InterPro"/>
</dbReference>
<protein>
    <submittedName>
        <fullName evidence="6">O-methyltransferase</fullName>
    </submittedName>
</protein>
<feature type="domain" description="O-methyltransferase C-terminal" evidence="5">
    <location>
        <begin position="234"/>
        <end position="378"/>
    </location>
</feature>
<dbReference type="EMBL" id="MU004334">
    <property type="protein sequence ID" value="KAF2656647.1"/>
    <property type="molecule type" value="Genomic_DNA"/>
</dbReference>
<keyword evidence="1 6" id="KW-0489">Methyltransferase</keyword>
<dbReference type="InterPro" id="IPR036388">
    <property type="entry name" value="WH-like_DNA-bd_sf"/>
</dbReference>
<gene>
    <name evidence="6" type="ORF">K491DRAFT_596655</name>
</gene>
<evidence type="ECO:0000259" key="5">
    <source>
        <dbReference type="Pfam" id="PF00891"/>
    </source>
</evidence>
<dbReference type="GO" id="GO:0032259">
    <property type="term" value="P:methylation"/>
    <property type="evidence" value="ECO:0007669"/>
    <property type="project" value="UniProtKB-KW"/>
</dbReference>
<sequence length="399" mass="45046">MTAAISTILKDVQIRGANVTKHENNAKARQELLESARRLVAELENPFETVGRMSWFEPTRYAVTRVAFDIKLFESIMANDGAPKTTQKLAEMTECDVVLLSRFLKHLLSAGFVEETSPNEYTGNAMTAALATRIAQGTVKNCFDHITTIKDKLCEFLRKTNYQNPTDKDASIFMYAKETNLHYFDYIKQPGHEEQLQDMANHMDMKTLGQKWFQSSNINITELFDNPTNPDSVLMIDIGGSSGHDISDFHKAFPDLPGKLVLQDLPSTIDVIPKGTLPAAIKAQGYDFFTPQPVNEAKVYYLHHVLHDWPDEACRKILANIAPVMKRGYSKILLNEVVIKDQGAEWFATSLDMLMMLTHSAHERTERQWRDLVESAGLKVSRILDADAVPEKIIEIELA</sequence>
<dbReference type="InterPro" id="IPR016461">
    <property type="entry name" value="COMT-like"/>
</dbReference>
<organism evidence="6 7">
    <name type="scientific">Lophiostoma macrostomum CBS 122681</name>
    <dbReference type="NCBI Taxonomy" id="1314788"/>
    <lineage>
        <taxon>Eukaryota</taxon>
        <taxon>Fungi</taxon>
        <taxon>Dikarya</taxon>
        <taxon>Ascomycota</taxon>
        <taxon>Pezizomycotina</taxon>
        <taxon>Dothideomycetes</taxon>
        <taxon>Pleosporomycetidae</taxon>
        <taxon>Pleosporales</taxon>
        <taxon>Lophiostomataceae</taxon>
        <taxon>Lophiostoma</taxon>
    </lineage>
</organism>
<evidence type="ECO:0000256" key="1">
    <source>
        <dbReference type="ARBA" id="ARBA00022603"/>
    </source>
</evidence>
<dbReference type="PROSITE" id="PS51683">
    <property type="entry name" value="SAM_OMT_II"/>
    <property type="match status" value="1"/>
</dbReference>
<dbReference type="PIRSF" id="PIRSF005739">
    <property type="entry name" value="O-mtase"/>
    <property type="match status" value="1"/>
</dbReference>
<dbReference type="PANTHER" id="PTHR43712:SF1">
    <property type="entry name" value="HYPOTHETICAL O-METHYLTRANSFERASE (EUROFUNG)-RELATED"/>
    <property type="match status" value="1"/>
</dbReference>
<evidence type="ECO:0000256" key="4">
    <source>
        <dbReference type="PIRSR" id="PIRSR005739-1"/>
    </source>
</evidence>
<evidence type="ECO:0000256" key="3">
    <source>
        <dbReference type="ARBA" id="ARBA00022691"/>
    </source>
</evidence>